<evidence type="ECO:0000256" key="1">
    <source>
        <dbReference type="ARBA" id="ARBA00001933"/>
    </source>
</evidence>
<dbReference type="InterPro" id="IPR015421">
    <property type="entry name" value="PyrdxlP-dep_Trfase_major"/>
</dbReference>
<dbReference type="GO" id="GO:0008483">
    <property type="term" value="F:transaminase activity"/>
    <property type="evidence" value="ECO:0007669"/>
    <property type="project" value="UniProtKB-KW"/>
</dbReference>
<evidence type="ECO:0000256" key="3">
    <source>
        <dbReference type="ARBA" id="ARBA00022576"/>
    </source>
</evidence>
<dbReference type="InterPro" id="IPR050103">
    <property type="entry name" value="Class-III_PLP-dep_AT"/>
</dbReference>
<dbReference type="GO" id="GO:0042802">
    <property type="term" value="F:identical protein binding"/>
    <property type="evidence" value="ECO:0007669"/>
    <property type="project" value="TreeGrafter"/>
</dbReference>
<dbReference type="Gene3D" id="3.90.1150.10">
    <property type="entry name" value="Aspartate Aminotransferase, domain 1"/>
    <property type="match status" value="1"/>
</dbReference>
<dbReference type="Proteomes" id="UP000321306">
    <property type="component" value="Unassembled WGS sequence"/>
</dbReference>
<name>A0A511N745_DEIC1</name>
<sequence>MPHIQLNTPIPGPKSTEIMKRRMEAVSNALGQAMPISVKRAKGSLVEDVDGNVLIDLAGGIGTLGVGHAPDFVVKAIQEQAENLVHMCSIVATYEPYVELCEELNRITPGDFKKKTLLANGGSEAVENAVKFARRYTGRQGVIVFEGAYHGRTNLTMSMTSKYALFKKGFGPFASEIYRVPAPSFYRVPKGMTQEAYLEWCCNNLEHALISHVDGSALAAIVIEPVLGEGGFIPMPEPFLRKIREICTREGAVMIADEIQSGSGRTGKLYAIEHSGVVPDLIISAKSLGGGMPISAVTGRAEIIDAPHTGGVGSTYGGNPVACAAALAAIRHINTPEVLSQAARVERVVREVFEPLKGKVAALGDVRGVGAMMAVEFVKDHDTLEPWSDFVMEVVKRSLQRGVIVIRAGLYTNCIRFLPQLDIPEDQLREALQVVAEVVQQVDQDLGVVRA</sequence>
<dbReference type="PIRSF" id="PIRSF000521">
    <property type="entry name" value="Transaminase_4ab_Lys_Orn"/>
    <property type="match status" value="1"/>
</dbReference>
<keyword evidence="8" id="KW-1185">Reference proteome</keyword>
<dbReference type="Pfam" id="PF00202">
    <property type="entry name" value="Aminotran_3"/>
    <property type="match status" value="1"/>
</dbReference>
<proteinExistence type="inferred from homology"/>
<dbReference type="RefSeq" id="WP_146887163.1">
    <property type="nucleotide sequence ID" value="NZ_BJXB01000019.1"/>
</dbReference>
<dbReference type="GO" id="GO:0030170">
    <property type="term" value="F:pyridoxal phosphate binding"/>
    <property type="evidence" value="ECO:0007669"/>
    <property type="project" value="InterPro"/>
</dbReference>
<accession>A0A511N745</accession>
<dbReference type="InterPro" id="IPR015424">
    <property type="entry name" value="PyrdxlP-dep_Trfase"/>
</dbReference>
<keyword evidence="4 7" id="KW-0808">Transferase</keyword>
<reference evidence="7 8" key="1">
    <citation type="submission" date="2019-07" db="EMBL/GenBank/DDBJ databases">
        <title>Whole genome shotgun sequence of Deinococcus cellulosilyticus NBRC 106333.</title>
        <authorList>
            <person name="Hosoyama A."/>
            <person name="Uohara A."/>
            <person name="Ohji S."/>
            <person name="Ichikawa N."/>
        </authorList>
    </citation>
    <scope>NUCLEOTIDE SEQUENCE [LARGE SCALE GENOMIC DNA]</scope>
    <source>
        <strain evidence="7 8">NBRC 106333</strain>
    </source>
</reference>
<gene>
    <name evidence="7" type="ORF">DC3_38760</name>
</gene>
<evidence type="ECO:0000256" key="5">
    <source>
        <dbReference type="ARBA" id="ARBA00022898"/>
    </source>
</evidence>
<dbReference type="SUPFAM" id="SSF53383">
    <property type="entry name" value="PLP-dependent transferases"/>
    <property type="match status" value="1"/>
</dbReference>
<evidence type="ECO:0000313" key="8">
    <source>
        <dbReference type="Proteomes" id="UP000321306"/>
    </source>
</evidence>
<evidence type="ECO:0000256" key="6">
    <source>
        <dbReference type="RuleBase" id="RU003560"/>
    </source>
</evidence>
<comment type="caution">
    <text evidence="7">The sequence shown here is derived from an EMBL/GenBank/DDBJ whole genome shotgun (WGS) entry which is preliminary data.</text>
</comment>
<dbReference type="AlphaFoldDB" id="A0A511N745"/>
<dbReference type="InterPro" id="IPR005814">
    <property type="entry name" value="Aminotrans_3"/>
</dbReference>
<dbReference type="EMBL" id="BJXB01000019">
    <property type="protein sequence ID" value="GEM48241.1"/>
    <property type="molecule type" value="Genomic_DNA"/>
</dbReference>
<dbReference type="Gene3D" id="3.40.640.10">
    <property type="entry name" value="Type I PLP-dependent aspartate aminotransferase-like (Major domain)"/>
    <property type="match status" value="1"/>
</dbReference>
<keyword evidence="3 7" id="KW-0032">Aminotransferase</keyword>
<protein>
    <submittedName>
        <fullName evidence="7">Aspartate aminotransferase family protein</fullName>
    </submittedName>
</protein>
<dbReference type="OrthoDB" id="9807885at2"/>
<dbReference type="PANTHER" id="PTHR11986">
    <property type="entry name" value="AMINOTRANSFERASE CLASS III"/>
    <property type="match status" value="1"/>
</dbReference>
<comment type="cofactor">
    <cofactor evidence="1">
        <name>pyridoxal 5'-phosphate</name>
        <dbReference type="ChEBI" id="CHEBI:597326"/>
    </cofactor>
</comment>
<dbReference type="InterPro" id="IPR015422">
    <property type="entry name" value="PyrdxlP-dep_Trfase_small"/>
</dbReference>
<evidence type="ECO:0000256" key="4">
    <source>
        <dbReference type="ARBA" id="ARBA00022679"/>
    </source>
</evidence>
<dbReference type="FunFam" id="3.40.640.10:FF:000013">
    <property type="entry name" value="4-aminobutyrate aminotransferase"/>
    <property type="match status" value="1"/>
</dbReference>
<evidence type="ECO:0000313" key="7">
    <source>
        <dbReference type="EMBL" id="GEM48241.1"/>
    </source>
</evidence>
<dbReference type="CDD" id="cd00610">
    <property type="entry name" value="OAT_like"/>
    <property type="match status" value="1"/>
</dbReference>
<comment type="similarity">
    <text evidence="2 6">Belongs to the class-III pyridoxal-phosphate-dependent aminotransferase family.</text>
</comment>
<evidence type="ECO:0000256" key="2">
    <source>
        <dbReference type="ARBA" id="ARBA00008954"/>
    </source>
</evidence>
<organism evidence="7 8">
    <name type="scientific">Deinococcus cellulosilyticus (strain DSM 18568 / NBRC 106333 / KACC 11606 / 5516J-15)</name>
    <dbReference type="NCBI Taxonomy" id="1223518"/>
    <lineage>
        <taxon>Bacteria</taxon>
        <taxon>Thermotogati</taxon>
        <taxon>Deinococcota</taxon>
        <taxon>Deinococci</taxon>
        <taxon>Deinococcales</taxon>
        <taxon>Deinococcaceae</taxon>
        <taxon>Deinococcus</taxon>
    </lineage>
</organism>
<keyword evidence="5 6" id="KW-0663">Pyridoxal phosphate</keyword>